<dbReference type="PROSITE" id="PS51704">
    <property type="entry name" value="GP_PDE"/>
    <property type="match status" value="1"/>
</dbReference>
<comment type="similarity">
    <text evidence="1">Belongs to the glycerophosphoryl diester phosphodiesterase family.</text>
</comment>
<dbReference type="InterPro" id="IPR030395">
    <property type="entry name" value="GP_PDE_dom"/>
</dbReference>
<dbReference type="EC" id="3.1.4.46" evidence="2"/>
<protein>
    <recommendedName>
        <fullName evidence="2">glycerophosphodiester phosphodiesterase</fullName>
        <ecNumber evidence="2">3.1.4.46</ecNumber>
    </recommendedName>
</protein>
<evidence type="ECO:0000256" key="3">
    <source>
        <dbReference type="ARBA" id="ARBA00022729"/>
    </source>
</evidence>
<keyword evidence="4" id="KW-0319">Glycerol metabolism</keyword>
<evidence type="ECO:0000256" key="4">
    <source>
        <dbReference type="ARBA" id="ARBA00022798"/>
    </source>
</evidence>
<proteinExistence type="inferred from homology"/>
<dbReference type="Pfam" id="PF03009">
    <property type="entry name" value="GDPD"/>
    <property type="match status" value="1"/>
</dbReference>
<dbReference type="SUPFAM" id="SSF51695">
    <property type="entry name" value="PLC-like phosphodiesterases"/>
    <property type="match status" value="1"/>
</dbReference>
<organism evidence="8 9">
    <name type="scientific">Paralvinella palmiformis</name>
    <dbReference type="NCBI Taxonomy" id="53620"/>
    <lineage>
        <taxon>Eukaryota</taxon>
        <taxon>Metazoa</taxon>
        <taxon>Spiralia</taxon>
        <taxon>Lophotrochozoa</taxon>
        <taxon>Annelida</taxon>
        <taxon>Polychaeta</taxon>
        <taxon>Sedentaria</taxon>
        <taxon>Canalipalpata</taxon>
        <taxon>Terebellida</taxon>
        <taxon>Terebelliformia</taxon>
        <taxon>Alvinellidae</taxon>
        <taxon>Paralvinella</taxon>
    </lineage>
</organism>
<keyword evidence="3" id="KW-0732">Signal</keyword>
<dbReference type="GO" id="GO:0006071">
    <property type="term" value="P:glycerol metabolic process"/>
    <property type="evidence" value="ECO:0007669"/>
    <property type="project" value="UniProtKB-KW"/>
</dbReference>
<dbReference type="AlphaFoldDB" id="A0AAD9JKU9"/>
<dbReference type="Proteomes" id="UP001208570">
    <property type="component" value="Unassembled WGS sequence"/>
</dbReference>
<comment type="caution">
    <text evidence="8">The sequence shown here is derived from an EMBL/GenBank/DDBJ whole genome shotgun (WGS) entry which is preliminary data.</text>
</comment>
<comment type="catalytic activity">
    <reaction evidence="6">
        <text>a sn-glycero-3-phosphodiester + H2O = an alcohol + sn-glycerol 3-phosphate + H(+)</text>
        <dbReference type="Rhea" id="RHEA:12969"/>
        <dbReference type="ChEBI" id="CHEBI:15377"/>
        <dbReference type="ChEBI" id="CHEBI:15378"/>
        <dbReference type="ChEBI" id="CHEBI:30879"/>
        <dbReference type="ChEBI" id="CHEBI:57597"/>
        <dbReference type="ChEBI" id="CHEBI:83408"/>
        <dbReference type="EC" id="3.1.4.46"/>
    </reaction>
</comment>
<dbReference type="PANTHER" id="PTHR43620">
    <property type="entry name" value="GLYCEROPHOSPHORYL DIESTER PHOSPHODIESTERASE"/>
    <property type="match status" value="1"/>
</dbReference>
<evidence type="ECO:0000313" key="8">
    <source>
        <dbReference type="EMBL" id="KAK2154581.1"/>
    </source>
</evidence>
<dbReference type="Gene3D" id="3.20.20.190">
    <property type="entry name" value="Phosphatidylinositol (PI) phosphodiesterase"/>
    <property type="match status" value="1"/>
</dbReference>
<dbReference type="EMBL" id="JAODUP010000264">
    <property type="protein sequence ID" value="KAK2154581.1"/>
    <property type="molecule type" value="Genomic_DNA"/>
</dbReference>
<dbReference type="PANTHER" id="PTHR43620:SF7">
    <property type="entry name" value="GLYCEROPHOSPHODIESTER PHOSPHODIESTERASE GDPD5-RELATED"/>
    <property type="match status" value="1"/>
</dbReference>
<evidence type="ECO:0000313" key="9">
    <source>
        <dbReference type="Proteomes" id="UP001208570"/>
    </source>
</evidence>
<keyword evidence="9" id="KW-1185">Reference proteome</keyword>
<evidence type="ECO:0000256" key="5">
    <source>
        <dbReference type="ARBA" id="ARBA00022801"/>
    </source>
</evidence>
<keyword evidence="5" id="KW-0378">Hydrolase</keyword>
<gene>
    <name evidence="8" type="ORF">LSH36_264g01016</name>
</gene>
<sequence length="295" mass="33679">MTPISFERAVHEGADMVECDVCVTRDLQLVCSHESWMEENTNVADIFPSSRRNTYYVDDQSEVITDYFTVDFTLGELNTIGKRQRYDFRDPTHNYAHPMATVEQVIELARDANRTVRLLAEIKDPIWVNSLDFMQNNSATVESLLLDLLQRYGYDQDDSPAAIQAFNEDVIRGLRPLTPIHLSVLIRDAVDVTDEKFAEFAQYADSVAVTKSLIVVTNSDNQIINRTDVIQRAHAAGLGINVWTFRNENRYLAWDYGQDIYNEMEDFLGLGVDGFITDFTDTAVRFLNNIYNCTG</sequence>
<feature type="domain" description="GP-PDE" evidence="7">
    <location>
        <begin position="1"/>
        <end position="287"/>
    </location>
</feature>
<evidence type="ECO:0000256" key="1">
    <source>
        <dbReference type="ARBA" id="ARBA00007277"/>
    </source>
</evidence>
<evidence type="ECO:0000256" key="6">
    <source>
        <dbReference type="ARBA" id="ARBA00047512"/>
    </source>
</evidence>
<dbReference type="GO" id="GO:0006629">
    <property type="term" value="P:lipid metabolic process"/>
    <property type="evidence" value="ECO:0007669"/>
    <property type="project" value="InterPro"/>
</dbReference>
<evidence type="ECO:0000256" key="2">
    <source>
        <dbReference type="ARBA" id="ARBA00012247"/>
    </source>
</evidence>
<dbReference type="GO" id="GO:0008889">
    <property type="term" value="F:glycerophosphodiester phosphodiesterase activity"/>
    <property type="evidence" value="ECO:0007669"/>
    <property type="project" value="UniProtKB-EC"/>
</dbReference>
<accession>A0AAD9JKU9</accession>
<evidence type="ECO:0000259" key="7">
    <source>
        <dbReference type="PROSITE" id="PS51704"/>
    </source>
</evidence>
<name>A0AAD9JKU9_9ANNE</name>
<reference evidence="8" key="1">
    <citation type="journal article" date="2023" name="Mol. Biol. Evol.">
        <title>Third-Generation Sequencing Reveals the Adaptive Role of the Epigenome in Three Deep-Sea Polychaetes.</title>
        <authorList>
            <person name="Perez M."/>
            <person name="Aroh O."/>
            <person name="Sun Y."/>
            <person name="Lan Y."/>
            <person name="Juniper S.K."/>
            <person name="Young C.R."/>
            <person name="Angers B."/>
            <person name="Qian P.Y."/>
        </authorList>
    </citation>
    <scope>NUCLEOTIDE SEQUENCE</scope>
    <source>
        <strain evidence="8">P08H-3</strain>
    </source>
</reference>
<dbReference type="InterPro" id="IPR017946">
    <property type="entry name" value="PLC-like_Pdiesterase_TIM-brl"/>
</dbReference>